<dbReference type="PROSITE" id="PS00600">
    <property type="entry name" value="AA_TRANSFER_CLASS_3"/>
    <property type="match status" value="1"/>
</dbReference>
<dbReference type="InterPro" id="IPR015422">
    <property type="entry name" value="PyrdxlP-dep_Trfase_small"/>
</dbReference>
<dbReference type="PANTHER" id="PTHR42684">
    <property type="entry name" value="ADENOSYLMETHIONINE-8-AMINO-7-OXONONANOATE AMINOTRANSFERASE"/>
    <property type="match status" value="1"/>
</dbReference>
<dbReference type="PANTHER" id="PTHR42684:SF3">
    <property type="entry name" value="ADENOSYLMETHIONINE-8-AMINO-7-OXONONANOATE AMINOTRANSFERASE"/>
    <property type="match status" value="1"/>
</dbReference>
<dbReference type="GO" id="GO:0030170">
    <property type="term" value="F:pyridoxal phosphate binding"/>
    <property type="evidence" value="ECO:0007669"/>
    <property type="project" value="InterPro"/>
</dbReference>
<dbReference type="GO" id="GO:0004141">
    <property type="term" value="F:dethiobiotin synthase activity"/>
    <property type="evidence" value="ECO:0007669"/>
    <property type="project" value="TreeGrafter"/>
</dbReference>
<dbReference type="InterPro" id="IPR049704">
    <property type="entry name" value="Aminotrans_3_PPA_site"/>
</dbReference>
<dbReference type="EMBL" id="PQFF01000500">
    <property type="protein sequence ID" value="RHZ46982.1"/>
    <property type="molecule type" value="Genomic_DNA"/>
</dbReference>
<evidence type="ECO:0000256" key="1">
    <source>
        <dbReference type="ARBA" id="ARBA00004173"/>
    </source>
</evidence>
<evidence type="ECO:0000313" key="5">
    <source>
        <dbReference type="EMBL" id="RHZ46982.1"/>
    </source>
</evidence>
<evidence type="ECO:0000256" key="3">
    <source>
        <dbReference type="ARBA" id="ARBA00022679"/>
    </source>
</evidence>
<dbReference type="GO" id="GO:0009102">
    <property type="term" value="P:biotin biosynthetic process"/>
    <property type="evidence" value="ECO:0007669"/>
    <property type="project" value="TreeGrafter"/>
</dbReference>
<reference evidence="5 6" key="1">
    <citation type="submission" date="2018-08" db="EMBL/GenBank/DDBJ databases">
        <title>Genome and evolution of the arbuscular mycorrhizal fungus Diversispora epigaea (formerly Glomus versiforme) and its bacterial endosymbionts.</title>
        <authorList>
            <person name="Sun X."/>
            <person name="Fei Z."/>
            <person name="Harrison M."/>
        </authorList>
    </citation>
    <scope>NUCLEOTIDE SEQUENCE [LARGE SCALE GENOMIC DNA]</scope>
    <source>
        <strain evidence="5 6">IT104</strain>
    </source>
</reference>
<dbReference type="InterPro" id="IPR015424">
    <property type="entry name" value="PyrdxlP-dep_Trfase"/>
</dbReference>
<dbReference type="GO" id="GO:0004015">
    <property type="term" value="F:adenosylmethionine-8-amino-7-oxononanoate transaminase activity"/>
    <property type="evidence" value="ECO:0007669"/>
    <property type="project" value="TreeGrafter"/>
</dbReference>
<evidence type="ECO:0000256" key="4">
    <source>
        <dbReference type="ARBA" id="ARBA00022898"/>
    </source>
</evidence>
<dbReference type="OrthoDB" id="425114at2759"/>
<dbReference type="Pfam" id="PF00202">
    <property type="entry name" value="Aminotran_3"/>
    <property type="match status" value="2"/>
</dbReference>
<dbReference type="CDD" id="cd03109">
    <property type="entry name" value="DTBS"/>
    <property type="match status" value="1"/>
</dbReference>
<evidence type="ECO:0000313" key="6">
    <source>
        <dbReference type="Proteomes" id="UP000266861"/>
    </source>
</evidence>
<dbReference type="AlphaFoldDB" id="A0A397G7J5"/>
<organism evidence="5 6">
    <name type="scientific">Diversispora epigaea</name>
    <dbReference type="NCBI Taxonomy" id="1348612"/>
    <lineage>
        <taxon>Eukaryota</taxon>
        <taxon>Fungi</taxon>
        <taxon>Fungi incertae sedis</taxon>
        <taxon>Mucoromycota</taxon>
        <taxon>Glomeromycotina</taxon>
        <taxon>Glomeromycetes</taxon>
        <taxon>Diversisporales</taxon>
        <taxon>Diversisporaceae</taxon>
        <taxon>Diversispora</taxon>
    </lineage>
</organism>
<dbReference type="STRING" id="1348612.A0A397G7J5"/>
<evidence type="ECO:0000256" key="2">
    <source>
        <dbReference type="ARBA" id="ARBA00022576"/>
    </source>
</evidence>
<comment type="caution">
    <text evidence="5">The sequence shown here is derived from an EMBL/GenBank/DDBJ whole genome shotgun (WGS) entry which is preliminary data.</text>
</comment>
<dbReference type="InterPro" id="IPR005814">
    <property type="entry name" value="Aminotrans_3"/>
</dbReference>
<dbReference type="Gene3D" id="3.40.640.10">
    <property type="entry name" value="Type I PLP-dependent aspartate aminotransferase-like (Major domain)"/>
    <property type="match status" value="1"/>
</dbReference>
<comment type="subcellular location">
    <subcellularLocation>
        <location evidence="1">Mitochondrion</location>
    </subcellularLocation>
</comment>
<dbReference type="SUPFAM" id="SSF53383">
    <property type="entry name" value="PLP-dependent transferases"/>
    <property type="match status" value="1"/>
</dbReference>
<proteinExistence type="predicted"/>
<gene>
    <name evidence="5" type="ORF">Glove_600g6</name>
</gene>
<protein>
    <recommendedName>
        <fullName evidence="7">Dethiobiotin synthase</fullName>
    </recommendedName>
</protein>
<keyword evidence="6" id="KW-1185">Reference proteome</keyword>
<accession>A0A397G7J5</accession>
<dbReference type="InterPro" id="IPR015421">
    <property type="entry name" value="PyrdxlP-dep_Trfase_major"/>
</dbReference>
<evidence type="ECO:0008006" key="7">
    <source>
        <dbReference type="Google" id="ProtNLM"/>
    </source>
</evidence>
<sequence length="818" mass="93149">MYNPTRKFQIYQIFAANTNLGKTIFSTGLCRASALRFRHLIDNKDKSVSQSLNKKIYYLKPIQTGYPESSDSKFLEDLMDKDMNVKVKTLYTYKKPLSPHLAVGEDQLKDQDILHSVKKYISKCIFECKNHRGILFLETAGGVASPVMSGTLQSDFYRPLRLPTILIGDSNLGGISTTISSFESLYLRGYDIPLILMFENIQLENHMFLINYFKNFMNDNNNVLIETIPPPPLQLPDFHYDQSQLKNYFSQIDKKLIKIMKKLKIWHHKRFDRLGEMDELAKQVVWWPFTQHNKVKKVNVIDSAFGDFMVIYNKNGKIKKEQITKNGKNEENRIEEENSKKRGVLNEVFDGAASWWTQGLGHGSSKLALTASHAAGRYGHVLFPESINEPALLLSQTLLRTVGNKWATRVFYSDNGSTAMEVALKMALKSSSLKYNFDGDLKILGLNGNYHGDTIGVMDACGPNIYNQQVVWYTPRGVWLDPPQIQLKNNIYNLTIPFTNQIFQYSSLNSLFSPSRLWSDPVSSIYKNYIDEVISKHIKEGYNFGALLIEPILMGAGGMILVDPLFQRLLVKGVREFNRWGNLRKDQESEKYEDEKEWKGLPVIFDEVFTGLWRLGKLSGADILGVNPDIAAYAKLLTGGLLPLATTLSSESIFNNFLGDTKIDSLLHGHSYTAHPIGCMVANKSIEEYELMKDKNKNWKSGMKNWKFENEKNYEYGIWSMWNKEMIGKLSCLPNVKGVFAIGTILAIELKDIGGGGYASDVSLEIIKQLSNSNYSKDDIKILSRPLGNVIYLMTSLISEPYNIRRLEKKVYECLIKT</sequence>
<dbReference type="SUPFAM" id="SSF52540">
    <property type="entry name" value="P-loop containing nucleoside triphosphate hydrolases"/>
    <property type="match status" value="1"/>
</dbReference>
<keyword evidence="4" id="KW-0663">Pyridoxal phosphate</keyword>
<dbReference type="Gene3D" id="3.40.50.300">
    <property type="entry name" value="P-loop containing nucleotide triphosphate hydrolases"/>
    <property type="match status" value="1"/>
</dbReference>
<dbReference type="Pfam" id="PF13500">
    <property type="entry name" value="AAA_26"/>
    <property type="match status" value="1"/>
</dbReference>
<keyword evidence="2" id="KW-0032">Aminotransferase</keyword>
<dbReference type="Proteomes" id="UP000266861">
    <property type="component" value="Unassembled WGS sequence"/>
</dbReference>
<dbReference type="Gene3D" id="3.90.1150.10">
    <property type="entry name" value="Aspartate Aminotransferase, domain 1"/>
    <property type="match status" value="2"/>
</dbReference>
<dbReference type="InterPro" id="IPR027417">
    <property type="entry name" value="P-loop_NTPase"/>
</dbReference>
<name>A0A397G7J5_9GLOM</name>
<dbReference type="GO" id="GO:0005739">
    <property type="term" value="C:mitochondrion"/>
    <property type="evidence" value="ECO:0007669"/>
    <property type="project" value="UniProtKB-SubCell"/>
</dbReference>
<keyword evidence="3" id="KW-0808">Transferase</keyword>